<evidence type="ECO:0000313" key="2">
    <source>
        <dbReference type="EMBL" id="HHS51784.1"/>
    </source>
</evidence>
<dbReference type="SMART" id="SM00487">
    <property type="entry name" value="DEXDc"/>
    <property type="match status" value="1"/>
</dbReference>
<keyword evidence="2" id="KW-0255">Endonuclease</keyword>
<protein>
    <submittedName>
        <fullName evidence="2">Restriction endonuclease subunit R</fullName>
    </submittedName>
</protein>
<dbReference type="Pfam" id="PF04851">
    <property type="entry name" value="ResIII"/>
    <property type="match status" value="1"/>
</dbReference>
<name>A0A7C6A9E6_UNCW3</name>
<accession>A0A7C6A9E6</accession>
<dbReference type="GO" id="GO:0005524">
    <property type="term" value="F:ATP binding"/>
    <property type="evidence" value="ECO:0007669"/>
    <property type="project" value="InterPro"/>
</dbReference>
<dbReference type="SUPFAM" id="SSF52540">
    <property type="entry name" value="P-loop containing nucleoside triphosphate hydrolases"/>
    <property type="match status" value="1"/>
</dbReference>
<gene>
    <name evidence="2" type="ORF">ENW73_02810</name>
</gene>
<dbReference type="Gene3D" id="3.40.50.300">
    <property type="entry name" value="P-loop containing nucleotide triphosphate hydrolases"/>
    <property type="match status" value="1"/>
</dbReference>
<evidence type="ECO:0000259" key="1">
    <source>
        <dbReference type="SMART" id="SM00487"/>
    </source>
</evidence>
<dbReference type="AlphaFoldDB" id="A0A7C6A9E6"/>
<dbReference type="InterPro" id="IPR027417">
    <property type="entry name" value="P-loop_NTPase"/>
</dbReference>
<feature type="domain" description="Helicase ATP-binding" evidence="1">
    <location>
        <begin position="106"/>
        <end position="310"/>
    </location>
</feature>
<dbReference type="GO" id="GO:0003677">
    <property type="term" value="F:DNA binding"/>
    <property type="evidence" value="ECO:0007669"/>
    <property type="project" value="InterPro"/>
</dbReference>
<dbReference type="GO" id="GO:0016787">
    <property type="term" value="F:hydrolase activity"/>
    <property type="evidence" value="ECO:0007669"/>
    <property type="project" value="InterPro"/>
</dbReference>
<keyword evidence="2" id="KW-0540">Nuclease</keyword>
<dbReference type="InterPro" id="IPR014001">
    <property type="entry name" value="Helicase_ATP-bd"/>
</dbReference>
<dbReference type="GO" id="GO:0004519">
    <property type="term" value="F:endonuclease activity"/>
    <property type="evidence" value="ECO:0007669"/>
    <property type="project" value="UniProtKB-KW"/>
</dbReference>
<dbReference type="InterPro" id="IPR006935">
    <property type="entry name" value="Helicase/UvrB_N"/>
</dbReference>
<keyword evidence="2" id="KW-0378">Hydrolase</keyword>
<organism evidence="2">
    <name type="scientific">candidate division WOR-3 bacterium</name>
    <dbReference type="NCBI Taxonomy" id="2052148"/>
    <lineage>
        <taxon>Bacteria</taxon>
        <taxon>Bacteria division WOR-3</taxon>
    </lineage>
</organism>
<comment type="caution">
    <text evidence="2">The sequence shown here is derived from an EMBL/GenBank/DDBJ whole genome shotgun (WGS) entry which is preliminary data.</text>
</comment>
<proteinExistence type="predicted"/>
<reference evidence="2" key="1">
    <citation type="journal article" date="2020" name="mSystems">
        <title>Genome- and Community-Level Interaction Insights into Carbon Utilization and Element Cycling Functions of Hydrothermarchaeota in Hydrothermal Sediment.</title>
        <authorList>
            <person name="Zhou Z."/>
            <person name="Liu Y."/>
            <person name="Xu W."/>
            <person name="Pan J."/>
            <person name="Luo Z.H."/>
            <person name="Li M."/>
        </authorList>
    </citation>
    <scope>NUCLEOTIDE SEQUENCE [LARGE SCALE GENOMIC DNA]</scope>
    <source>
        <strain evidence="2">SpSt-876</strain>
    </source>
</reference>
<sequence>MRLEKYLALNKYLLSRFGANRVTDLRDKLKEQKEGFDSNGRSYFSDVLIGLENLKIPPDVILHYDRAIREYSERLSKNRRDALSLKYFQYLAILFTEIYLDRYFNRHKELLRELNSFIDILNEEISRPEDKFSYFMDNDLKKLAFWMATGSGKTLIMHINYWQYLKYKKEKLDNIILVTPNEGMSGQHYREMQRSGIPCRLYTENTGSLTLYPNEVLVIDIHKLTEEKKGAGVRVEVDYFAGKNLVFIDEGHKGAGTEEKTWKKLRERLAETGFIFEYSATFGQVIGPQDKELLDEYSKAIIFDYSYKYFYTDGYGKDFYVYNLREKSFQEKFRDLILTGNLLSFYEQILLYESHQDELKEYKIEKPLWAFIGSKVSGAGINSDVLKVVKFLKKAIADKNWLKESIEKILNGKSGLTDPQGHDIFKKRFEYIRENGYKIENIYERLFNAKTGTLTLCELKSAEGEIGLKVGEGDYFGVINIGDVSGFKKLLEKSGIEVKADSITPSLFERVNEYNSNINIIIGAKKFIEGWDSWRVCSMGLINMGKGEGPQIIQLFGRGVRLKGRNSSLKRSVEKKYPVKTLETLNIFGLNADYVNAFLNAIQKEEVEYEEIQLPIKFVDKKKWERKLYILQPPADFDFTKQLIKLEMLQNILEQVKIDIRPRVRLAHGLEVTEAEVQEEPISLNKQYLDLLDWDEIFLEIIDYKIAQGYFNLSIDNTALKEIIQSNGFELYAFPEQIAVNNFADLSKFRAIVILILQNYIDRFYNSKKRKALSKVLKPAYLTQKNENLSLFKDGYSLKIEKDKDKKEIIKKIRQLVKKADELYKKDLEEIPTIHFDRHLYTPLVVYGKGKEYIESSPPKLNEGETEFINMLRKYLKDKQSEFKDQEIFLLRNLSRRGIEFYETQGYFPDFIIWRKKGNKQSIGFIDPKGIRNVEDEKIQLHKTIKELEESIGEKNLQLESVILSVSKYKEIRRQYGKRKSKEEFEQEHVLFLKDDKEKAIEKLFQIVS</sequence>
<dbReference type="EMBL" id="DTLI01000069">
    <property type="protein sequence ID" value="HHS51784.1"/>
    <property type="molecule type" value="Genomic_DNA"/>
</dbReference>